<dbReference type="RefSeq" id="WP_025344799.1">
    <property type="nucleotide sequence ID" value="NZ_CP007201.1"/>
</dbReference>
<dbReference type="SUPFAM" id="SSF52540">
    <property type="entry name" value="P-loop containing nucleoside triphosphate hydrolases"/>
    <property type="match status" value="1"/>
</dbReference>
<dbReference type="GO" id="GO:0046872">
    <property type="term" value="F:metal ion binding"/>
    <property type="evidence" value="ECO:0007669"/>
    <property type="project" value="UniProtKB-KW"/>
</dbReference>
<dbReference type="EMBL" id="CP007201">
    <property type="protein sequence ID" value="AHJ12929.1"/>
    <property type="molecule type" value="Genomic_DNA"/>
</dbReference>
<gene>
    <name evidence="5" type="ORF">SMUL_1672</name>
</gene>
<dbReference type="InterPro" id="IPR017900">
    <property type="entry name" value="4Fe4S_Fe_S_CS"/>
</dbReference>
<accession>A0AA86AM13</accession>
<sequence length="289" mass="32012">MKIAIASGKGGTGKTTLSTNLAMFLGESESVVLVDLDVEEPNSHLFLKSELLRKEDKMKMIPRWESGSCTLCNECVELCNFHALICLGNEILIFPNLCHSCYACSELCPTHSLPMEAQKMGELSHFLAHPIEFVEGRLNIGEEQAVSLIAQTKKYVEKHFYDETITLYDSPPGTSCPVIESIKDADFVILVTEPTPFGLHDLTLAVETTRALGKKFGVVINRYGMGDDAVETYCQNENIAILAKIPHLLEIAQCYSAGKLIYPEVDSFKQALEEIATFIKTLSQEEVVQ</sequence>
<dbReference type="SUPFAM" id="SSF54862">
    <property type="entry name" value="4Fe-4S ferredoxins"/>
    <property type="match status" value="1"/>
</dbReference>
<dbReference type="InterPro" id="IPR017896">
    <property type="entry name" value="4Fe4S_Fe-S-bd"/>
</dbReference>
<dbReference type="PROSITE" id="PS51379">
    <property type="entry name" value="4FE4S_FER_2"/>
    <property type="match status" value="1"/>
</dbReference>
<protein>
    <submittedName>
        <fullName evidence="5">Iron-sulfur cluster-binding/ATPase domain protein, MinD superfamily</fullName>
    </submittedName>
</protein>
<evidence type="ECO:0000256" key="1">
    <source>
        <dbReference type="ARBA" id="ARBA00022723"/>
    </source>
</evidence>
<dbReference type="PANTHER" id="PTHR43063">
    <property type="entry name" value="4FE-4S CLUSTER CONTAINING PARA FAMILY ATPASE PROTEIN"/>
    <property type="match status" value="1"/>
</dbReference>
<name>A0AA86AM13_SULMK</name>
<dbReference type="Pfam" id="PF01656">
    <property type="entry name" value="CbiA"/>
    <property type="match status" value="1"/>
</dbReference>
<organism evidence="5 6">
    <name type="scientific">Sulfurospirillum multivorans (strain DM 12446 / JCM 15788 / NBRC 109480)</name>
    <dbReference type="NCBI Taxonomy" id="1150621"/>
    <lineage>
        <taxon>Bacteria</taxon>
        <taxon>Pseudomonadati</taxon>
        <taxon>Campylobacterota</taxon>
        <taxon>Epsilonproteobacteria</taxon>
        <taxon>Campylobacterales</taxon>
        <taxon>Sulfurospirillaceae</taxon>
        <taxon>Sulfurospirillum</taxon>
    </lineage>
</organism>
<evidence type="ECO:0000259" key="4">
    <source>
        <dbReference type="PROSITE" id="PS51379"/>
    </source>
</evidence>
<dbReference type="Proteomes" id="UP000019322">
    <property type="component" value="Chromosome"/>
</dbReference>
<evidence type="ECO:0000256" key="3">
    <source>
        <dbReference type="ARBA" id="ARBA00023014"/>
    </source>
</evidence>
<dbReference type="PROSITE" id="PS00198">
    <property type="entry name" value="4FE4S_FER_1"/>
    <property type="match status" value="1"/>
</dbReference>
<evidence type="ECO:0000256" key="2">
    <source>
        <dbReference type="ARBA" id="ARBA00023004"/>
    </source>
</evidence>
<evidence type="ECO:0000313" key="5">
    <source>
        <dbReference type="EMBL" id="AHJ12929.1"/>
    </source>
</evidence>
<reference evidence="5 6" key="1">
    <citation type="journal article" date="2014" name="Environ. Microbiol.">
        <title>Insights into organohalide respiration and the versatile catabolism of Sulfurospirillum multivorans gained from comparative genomics and physiological studies.</title>
        <authorList>
            <person name="Goris T."/>
            <person name="Schubert T."/>
            <person name="Gadkari J."/>
            <person name="Wubet T."/>
            <person name="Tarkka M."/>
            <person name="Buscot F."/>
            <person name="Adrian L."/>
            <person name="Diekert G."/>
        </authorList>
    </citation>
    <scope>NUCLEOTIDE SEQUENCE [LARGE SCALE GENOMIC DNA]</scope>
    <source>
        <strain evidence="6">DM 12446 / JCM 15788 / NBRC 109480</strain>
    </source>
</reference>
<dbReference type="PANTHER" id="PTHR43063:SF1">
    <property type="entry name" value="4FE-4S CLUSTER CONTAINING PARA FAMILY ATPASE PROTEIN"/>
    <property type="match status" value="1"/>
</dbReference>
<dbReference type="Gene3D" id="3.30.70.20">
    <property type="match status" value="1"/>
</dbReference>
<keyword evidence="1" id="KW-0479">Metal-binding</keyword>
<evidence type="ECO:0000313" key="6">
    <source>
        <dbReference type="Proteomes" id="UP000019322"/>
    </source>
</evidence>
<feature type="domain" description="4Fe-4S ferredoxin-type" evidence="4">
    <location>
        <begin position="89"/>
        <end position="118"/>
    </location>
</feature>
<proteinExistence type="predicted"/>
<dbReference type="KEGG" id="smul:SMUL_1672"/>
<dbReference type="GO" id="GO:0051536">
    <property type="term" value="F:iron-sulfur cluster binding"/>
    <property type="evidence" value="ECO:0007669"/>
    <property type="project" value="UniProtKB-KW"/>
</dbReference>
<keyword evidence="3" id="KW-0411">Iron-sulfur</keyword>
<dbReference type="Gene3D" id="3.40.50.300">
    <property type="entry name" value="P-loop containing nucleotide triphosphate hydrolases"/>
    <property type="match status" value="1"/>
</dbReference>
<dbReference type="InterPro" id="IPR002586">
    <property type="entry name" value="CobQ/CobB/MinD/ParA_Nub-bd_dom"/>
</dbReference>
<dbReference type="InterPro" id="IPR027417">
    <property type="entry name" value="P-loop_NTPase"/>
</dbReference>
<keyword evidence="2" id="KW-0408">Iron</keyword>
<dbReference type="AlphaFoldDB" id="A0AA86AM13"/>